<sequence>MGNDSPVEKQRSTSPFWRLSPRHNGSTLYDSYELQAVTRQINKAMLGSTGFNSPTYLRFMNSPFYRHRLDRIYRENEKTPKRIVCSIVTGATIGRKVSMRGTRPATAGFVTKLWKKVKGLLRNKQNPEM</sequence>
<keyword evidence="2" id="KW-1185">Reference proteome</keyword>
<protein>
    <submittedName>
        <fullName evidence="1">ATP-binding cassette sub-family D member 4</fullName>
    </submittedName>
</protein>
<evidence type="ECO:0000313" key="2">
    <source>
        <dbReference type="Proteomes" id="UP001164539"/>
    </source>
</evidence>
<keyword evidence="1" id="KW-0547">Nucleotide-binding</keyword>
<dbReference type="EMBL" id="CM051401">
    <property type="protein sequence ID" value="KAJ4713155.1"/>
    <property type="molecule type" value="Genomic_DNA"/>
</dbReference>
<accession>A0ACC1XP28</accession>
<gene>
    <name evidence="1" type="ORF">OWV82_015284</name>
</gene>
<dbReference type="Proteomes" id="UP001164539">
    <property type="component" value="Chromosome 8"/>
</dbReference>
<comment type="caution">
    <text evidence="1">The sequence shown here is derived from an EMBL/GenBank/DDBJ whole genome shotgun (WGS) entry which is preliminary data.</text>
</comment>
<keyword evidence="1" id="KW-0067">ATP-binding</keyword>
<proteinExistence type="predicted"/>
<evidence type="ECO:0000313" key="1">
    <source>
        <dbReference type="EMBL" id="KAJ4713155.1"/>
    </source>
</evidence>
<name>A0ACC1XP28_MELAZ</name>
<reference evidence="1 2" key="1">
    <citation type="journal article" date="2023" name="Science">
        <title>Complex scaffold remodeling in plant triterpene biosynthesis.</title>
        <authorList>
            <person name="De La Pena R."/>
            <person name="Hodgson H."/>
            <person name="Liu J.C."/>
            <person name="Stephenson M.J."/>
            <person name="Martin A.C."/>
            <person name="Owen C."/>
            <person name="Harkess A."/>
            <person name="Leebens-Mack J."/>
            <person name="Jimenez L.E."/>
            <person name="Osbourn A."/>
            <person name="Sattely E.S."/>
        </authorList>
    </citation>
    <scope>NUCLEOTIDE SEQUENCE [LARGE SCALE GENOMIC DNA]</scope>
    <source>
        <strain evidence="2">cv. JPN11</strain>
        <tissue evidence="1">Leaf</tissue>
    </source>
</reference>
<organism evidence="1 2">
    <name type="scientific">Melia azedarach</name>
    <name type="common">Chinaberry tree</name>
    <dbReference type="NCBI Taxonomy" id="155640"/>
    <lineage>
        <taxon>Eukaryota</taxon>
        <taxon>Viridiplantae</taxon>
        <taxon>Streptophyta</taxon>
        <taxon>Embryophyta</taxon>
        <taxon>Tracheophyta</taxon>
        <taxon>Spermatophyta</taxon>
        <taxon>Magnoliopsida</taxon>
        <taxon>eudicotyledons</taxon>
        <taxon>Gunneridae</taxon>
        <taxon>Pentapetalae</taxon>
        <taxon>rosids</taxon>
        <taxon>malvids</taxon>
        <taxon>Sapindales</taxon>
        <taxon>Meliaceae</taxon>
        <taxon>Melia</taxon>
    </lineage>
</organism>